<keyword evidence="2" id="KW-0808">Transferase</keyword>
<evidence type="ECO:0000313" key="6">
    <source>
        <dbReference type="EMBL" id="OLP97523.1"/>
    </source>
</evidence>
<keyword evidence="5" id="KW-0067">ATP-binding</keyword>
<protein>
    <submittedName>
        <fullName evidence="6">Protein kinase 3</fullName>
    </submittedName>
</protein>
<dbReference type="Gene3D" id="1.10.510.10">
    <property type="entry name" value="Transferase(Phosphotransferase) domain 1"/>
    <property type="match status" value="1"/>
</dbReference>
<evidence type="ECO:0000256" key="3">
    <source>
        <dbReference type="ARBA" id="ARBA00022741"/>
    </source>
</evidence>
<evidence type="ECO:0000256" key="1">
    <source>
        <dbReference type="ARBA" id="ARBA00022527"/>
    </source>
</evidence>
<dbReference type="InterPro" id="IPR000719">
    <property type="entry name" value="Prot_kinase_dom"/>
</dbReference>
<keyword evidence="7" id="KW-1185">Reference proteome</keyword>
<dbReference type="SMART" id="SM00220">
    <property type="entry name" value="S_TKc"/>
    <property type="match status" value="1"/>
</dbReference>
<dbReference type="Pfam" id="PF00069">
    <property type="entry name" value="Pkinase"/>
    <property type="match status" value="1"/>
</dbReference>
<proteinExistence type="predicted"/>
<reference evidence="6 7" key="1">
    <citation type="submission" date="2016-02" db="EMBL/GenBank/DDBJ databases">
        <title>Genome analysis of coral dinoflagellate symbionts highlights evolutionary adaptations to a symbiotic lifestyle.</title>
        <authorList>
            <person name="Aranda M."/>
            <person name="Li Y."/>
            <person name="Liew Y.J."/>
            <person name="Baumgarten S."/>
            <person name="Simakov O."/>
            <person name="Wilson M."/>
            <person name="Piel J."/>
            <person name="Ashoor H."/>
            <person name="Bougouffa S."/>
            <person name="Bajic V.B."/>
            <person name="Ryu T."/>
            <person name="Ravasi T."/>
            <person name="Bayer T."/>
            <person name="Micklem G."/>
            <person name="Kim H."/>
            <person name="Bhak J."/>
            <person name="Lajeunesse T.C."/>
            <person name="Voolstra C.R."/>
        </authorList>
    </citation>
    <scope>NUCLEOTIDE SEQUENCE [LARGE SCALE GENOMIC DNA]</scope>
    <source>
        <strain evidence="6 7">CCMP2467</strain>
    </source>
</reference>
<keyword evidence="1" id="KW-0723">Serine/threonine-protein kinase</keyword>
<dbReference type="SUPFAM" id="SSF56112">
    <property type="entry name" value="Protein kinase-like (PK-like)"/>
    <property type="match status" value="1"/>
</dbReference>
<comment type="caution">
    <text evidence="6">The sequence shown here is derived from an EMBL/GenBank/DDBJ whole genome shotgun (WGS) entry which is preliminary data.</text>
</comment>
<dbReference type="GO" id="GO:0005524">
    <property type="term" value="F:ATP binding"/>
    <property type="evidence" value="ECO:0007669"/>
    <property type="project" value="UniProtKB-KW"/>
</dbReference>
<sequence length="291" mass="32326">MQVTFRHWHKSGQVLALQRAEHAFIVHLHRAFAFNKYLALLLELCPTDLNRMLCEPAEEGGRCLGLAPDLAARYMGQVMLALAYLHENKIVYRDVKPENILVSTLNEAKLTDFGLAKVPSKKPPVQVVTSAERMTMCGTMGFLSPELTGVGAVLSTASLMSSDASGVDSEVFNPFKTDAYSFGVTMQVTLLGEDGARKKTVKRKGPMMLPLHLSETENAELLQQLREAGRLCPEGENLLVEKLLPFSQPRRAELTDPEVKNHPFFCKYLKCQDVEDFLLSQAGKDTDLMSP</sequence>
<dbReference type="InterPro" id="IPR008271">
    <property type="entry name" value="Ser/Thr_kinase_AS"/>
</dbReference>
<dbReference type="PROSITE" id="PS00108">
    <property type="entry name" value="PROTEIN_KINASE_ST"/>
    <property type="match status" value="1"/>
</dbReference>
<dbReference type="EMBL" id="LSRX01000429">
    <property type="protein sequence ID" value="OLP97523.1"/>
    <property type="molecule type" value="Genomic_DNA"/>
</dbReference>
<dbReference type="PROSITE" id="PS50011">
    <property type="entry name" value="PROTEIN_KINASE_DOM"/>
    <property type="match status" value="1"/>
</dbReference>
<evidence type="ECO:0000256" key="5">
    <source>
        <dbReference type="ARBA" id="ARBA00022840"/>
    </source>
</evidence>
<keyword evidence="3" id="KW-0547">Nucleotide-binding</keyword>
<name>A0A1Q9DQR9_SYMMI</name>
<gene>
    <name evidence="6" type="primary">pkgC</name>
    <name evidence="6" type="ORF">AK812_SmicGene20132</name>
</gene>
<accession>A0A1Q9DQR9</accession>
<dbReference type="InterPro" id="IPR011009">
    <property type="entry name" value="Kinase-like_dom_sf"/>
</dbReference>
<keyword evidence="4 6" id="KW-0418">Kinase</keyword>
<organism evidence="6 7">
    <name type="scientific">Symbiodinium microadriaticum</name>
    <name type="common">Dinoflagellate</name>
    <name type="synonym">Zooxanthella microadriatica</name>
    <dbReference type="NCBI Taxonomy" id="2951"/>
    <lineage>
        <taxon>Eukaryota</taxon>
        <taxon>Sar</taxon>
        <taxon>Alveolata</taxon>
        <taxon>Dinophyceae</taxon>
        <taxon>Suessiales</taxon>
        <taxon>Symbiodiniaceae</taxon>
        <taxon>Symbiodinium</taxon>
    </lineage>
</organism>
<dbReference type="OrthoDB" id="412517at2759"/>
<dbReference type="Proteomes" id="UP000186817">
    <property type="component" value="Unassembled WGS sequence"/>
</dbReference>
<dbReference type="GO" id="GO:0004674">
    <property type="term" value="F:protein serine/threonine kinase activity"/>
    <property type="evidence" value="ECO:0007669"/>
    <property type="project" value="UniProtKB-KW"/>
</dbReference>
<evidence type="ECO:0000256" key="4">
    <source>
        <dbReference type="ARBA" id="ARBA00022777"/>
    </source>
</evidence>
<evidence type="ECO:0000256" key="2">
    <source>
        <dbReference type="ARBA" id="ARBA00022679"/>
    </source>
</evidence>
<evidence type="ECO:0000313" key="7">
    <source>
        <dbReference type="Proteomes" id="UP000186817"/>
    </source>
</evidence>
<dbReference type="AlphaFoldDB" id="A0A1Q9DQR9"/>
<dbReference type="PANTHER" id="PTHR24351">
    <property type="entry name" value="RIBOSOMAL PROTEIN S6 KINASE"/>
    <property type="match status" value="1"/>
</dbReference>